<dbReference type="Proteomes" id="UP000279259">
    <property type="component" value="Unassembled WGS sequence"/>
</dbReference>
<name>A0A427Y251_9TREE</name>
<evidence type="ECO:0000313" key="9">
    <source>
        <dbReference type="EMBL" id="RSH85208.1"/>
    </source>
</evidence>
<evidence type="ECO:0000256" key="4">
    <source>
        <dbReference type="PROSITE-ProRule" id="PRU00103"/>
    </source>
</evidence>
<protein>
    <submittedName>
        <fullName evidence="9">Uncharacterized protein</fullName>
    </submittedName>
</protein>
<evidence type="ECO:0000256" key="5">
    <source>
        <dbReference type="SAM" id="MobiDB-lite"/>
    </source>
</evidence>
<evidence type="ECO:0000256" key="3">
    <source>
        <dbReference type="ARBA" id="ARBA00022927"/>
    </source>
</evidence>
<dbReference type="PANTHER" id="PTHR10663">
    <property type="entry name" value="GUANYL-NUCLEOTIDE EXCHANGE FACTOR"/>
    <property type="match status" value="1"/>
</dbReference>
<dbReference type="InterPro" id="IPR032629">
    <property type="entry name" value="DCB_dom"/>
</dbReference>
<organism evidence="9 10">
    <name type="scientific">Saitozyma podzolica</name>
    <dbReference type="NCBI Taxonomy" id="1890683"/>
    <lineage>
        <taxon>Eukaryota</taxon>
        <taxon>Fungi</taxon>
        <taxon>Dikarya</taxon>
        <taxon>Basidiomycota</taxon>
        <taxon>Agaricomycotina</taxon>
        <taxon>Tremellomycetes</taxon>
        <taxon>Tremellales</taxon>
        <taxon>Trimorphomycetaceae</taxon>
        <taxon>Saitozyma</taxon>
    </lineage>
</organism>
<feature type="compositionally biased region" description="Low complexity" evidence="5">
    <location>
        <begin position="922"/>
        <end position="938"/>
    </location>
</feature>
<comment type="caution">
    <text evidence="9">The sequence shown here is derived from an EMBL/GenBank/DDBJ whole genome shotgun (WGS) entry which is preliminary data.</text>
</comment>
<dbReference type="Pfam" id="PF16206">
    <property type="entry name" value="Mon2_C"/>
    <property type="match status" value="2"/>
</dbReference>
<evidence type="ECO:0000259" key="8">
    <source>
        <dbReference type="Pfam" id="PF16213"/>
    </source>
</evidence>
<feature type="domain" description="Mon2/Sec7/BIG1-like HUS" evidence="6">
    <location>
        <begin position="193"/>
        <end position="366"/>
    </location>
</feature>
<feature type="domain" description="Mon2/Sec7/BIG1-like dimerisation and cyclophilin-binding" evidence="8">
    <location>
        <begin position="5"/>
        <end position="168"/>
    </location>
</feature>
<evidence type="ECO:0000259" key="7">
    <source>
        <dbReference type="Pfam" id="PF16206"/>
    </source>
</evidence>
<feature type="region of interest" description="Disordered" evidence="5">
    <location>
        <begin position="742"/>
        <end position="769"/>
    </location>
</feature>
<evidence type="ECO:0000259" key="6">
    <source>
        <dbReference type="Pfam" id="PF12783"/>
    </source>
</evidence>
<dbReference type="InterPro" id="IPR021133">
    <property type="entry name" value="HEAT_type_2"/>
</dbReference>
<dbReference type="PANTHER" id="PTHR10663:SF333">
    <property type="entry name" value="PROTEIN MON2 HOMOLOG"/>
    <property type="match status" value="1"/>
</dbReference>
<dbReference type="InterPro" id="IPR016024">
    <property type="entry name" value="ARM-type_fold"/>
</dbReference>
<feature type="region of interest" description="Disordered" evidence="5">
    <location>
        <begin position="922"/>
        <end position="942"/>
    </location>
</feature>
<dbReference type="GO" id="GO:0015031">
    <property type="term" value="P:protein transport"/>
    <property type="evidence" value="ECO:0007669"/>
    <property type="project" value="UniProtKB-KW"/>
</dbReference>
<dbReference type="InterPro" id="IPR032817">
    <property type="entry name" value="Mon2_C"/>
</dbReference>
<dbReference type="STRING" id="1890683.A0A427Y251"/>
<keyword evidence="10" id="KW-1185">Reference proteome</keyword>
<dbReference type="InterPro" id="IPR032691">
    <property type="entry name" value="Mon2/Sec7/BIG1-like_HUS"/>
</dbReference>
<keyword evidence="3" id="KW-0653">Protein transport</keyword>
<dbReference type="OrthoDB" id="294853at2759"/>
<evidence type="ECO:0000256" key="2">
    <source>
        <dbReference type="ARBA" id="ARBA00022448"/>
    </source>
</evidence>
<feature type="domain" description="Mon2 C-terminal" evidence="7">
    <location>
        <begin position="966"/>
        <end position="1010"/>
    </location>
</feature>
<dbReference type="SUPFAM" id="SSF48371">
    <property type="entry name" value="ARM repeat"/>
    <property type="match status" value="1"/>
</dbReference>
<dbReference type="PROSITE" id="PS50077">
    <property type="entry name" value="HEAT_REPEAT"/>
    <property type="match status" value="1"/>
</dbReference>
<feature type="domain" description="Mon2 C-terminal" evidence="7">
    <location>
        <begin position="1017"/>
        <end position="1075"/>
    </location>
</feature>
<accession>A0A427Y251</accession>
<sequence>MDHNLLVSELQSLVLESKRRNPEVKDAGERALELLKGGPLSKEDAVAHSGELLAPITLGCKTKVAKIVGISIAALQRLVALGGVPTEALPGVLQTLTSVANQAVDIQLKILQTLLSILTFNRDVHEEVLGQALLLCFKLQDSRVSVVSSTAAATLRQAVMVVFDRISTSTETPSIPLHLPSDPPVELTITPSAMDAFSLLSDLCLLTASGSGGSGLSLWATSEKEKPKILRLSSLHRTFGLELIESILSGYEEGVKKRPELLFLMRNSLAPLLLKLQAEKPTFPIALRVCRLIFLLIRSFSEQLPLEVETFLSVLIRLGMDAEGEEGAGAKKDHVVPWLRVLALEILRGICGDITLLQKLFNQYDQPGGPALFTKLVSSLGRLVSEKPALLGVGAQMHGVGVPSTDVPSKDAGYFDMGLGMVASAASVGVSTVSSMMGTMGGGLGSHSGLKLRLIEQHDKAEAPAVPETYIYLLALQSLDAISEGIFNTTAQSTEAPPAIKGMAQSAWPALLAALSYCIGTNLSDGLFAEALGALQDFTIACGLLGLNTPRDAFLATLGKYAVPPPVVSAMQTYMEAPNTGRNNSVIGAEALGLAALGVGAPIGPPGLSERNLACLKSTVTTARVLSGSLGEAWHDVLEVLQNANFLLAAKKVNPNLARRPTMQLQSPSLSGPRTSMESTDGRHEAFNDLDAESIQSAINVLFDGTKELDDKAFSTFVAALCRLSSEMIGLNNFATSVADPVGPSPPSPMSPTMALSPSEGGRRRTSGLNISHSIKSGERSFSLTKLRTIATLNLPRLVNCDPEIGWNVITQHLLSVARHVTAPSTIRMQASDTLGEILLAAVRIGKEPRVQHQVFSVLVRQVDPNPISSIIATDYDVRSAGYQTLNQILESSGHSLEVGWQTIFNMLNAVCKNKANKASESTSVSMNRSESSRSASEAQRPTSLYSKGDAVLVRIAFPSLNLICTDFLSSLDGDAMRQCITCLGCFGRQEEDVNITLAAIGLLWNVSDAVQGTDKDLWLCLLTELLELGRDSRLEVRSSAMQTLFRCIELYGSSLSSQLWEDVLWKVVFPLLDTTTPDESQILALTSLGTIFNSFLQPLSALDSFEKVYTRLLARLKQSFIVEPRQCCTAALKALERVLLAVDVLAETNPSTAASILDSTWLTFVEMGEALNSSGEPYTQENLVALVQIASLLHEQLSWNPDRLRQLSTILRGIMTYSRSPEYRPDVDVMSPLQSSICELVASSTKLGPSIVLSDLAEYASLAYVGDAASGKLTYVAVSKFAMPRMKEVFARNGEDKELYEDGTVESVLAAYGIPIKLKYDCPAPSRYGNDQPLWRTAMTNFAPVLDEVVAVVGLLEIPSARFEAIWSQITDILSGILLADSDNTQAEQIEEDESFVLPLLDGFKVSIATRLGDPRVPDHTIEHLGETLRKASRLYRQDVPSRGGTTAPAISDAQERMRYWAFNFIIALSTQGDGKGLGLGSGAGTGTGMGTGMGRAEIDEHGKEGRKKVARGVMPALMWRFEESIKAFLEDAKMRGQMPFSRVREEELLFVLRQLATLRVWPETVAPAQASSLLSAAYSTSSRSHLFRFYPMLLDLSFVRCPLPSIAGDGGDLIEVNARDIARRCLEVIGEEMGLQ</sequence>
<dbReference type="Pfam" id="PF16213">
    <property type="entry name" value="DCB"/>
    <property type="match status" value="1"/>
</dbReference>
<dbReference type="EMBL" id="RSCD01000021">
    <property type="protein sequence ID" value="RSH85208.1"/>
    <property type="molecule type" value="Genomic_DNA"/>
</dbReference>
<reference evidence="9 10" key="1">
    <citation type="submission" date="2018-11" db="EMBL/GenBank/DDBJ databases">
        <title>Genome sequence of Saitozyma podzolica DSM 27192.</title>
        <authorList>
            <person name="Aliyu H."/>
            <person name="Gorte O."/>
            <person name="Ochsenreither K."/>
        </authorList>
    </citation>
    <scope>NUCLEOTIDE SEQUENCE [LARGE SCALE GENOMIC DNA]</scope>
    <source>
        <strain evidence="9 10">DSM 27192</strain>
    </source>
</reference>
<keyword evidence="2" id="KW-0813">Transport</keyword>
<dbReference type="Pfam" id="PF12783">
    <property type="entry name" value="Sec7-like_HUS"/>
    <property type="match status" value="1"/>
</dbReference>
<dbReference type="GO" id="GO:0005794">
    <property type="term" value="C:Golgi apparatus"/>
    <property type="evidence" value="ECO:0007669"/>
    <property type="project" value="UniProtKB-ARBA"/>
</dbReference>
<comment type="similarity">
    <text evidence="1">Belongs to the MON2 family.</text>
</comment>
<feature type="repeat" description="HEAT" evidence="4">
    <location>
        <begin position="1022"/>
        <end position="1060"/>
    </location>
</feature>
<proteinExistence type="inferred from homology"/>
<gene>
    <name evidence="9" type="ORF">EHS25_005015</name>
</gene>
<evidence type="ECO:0000256" key="1">
    <source>
        <dbReference type="ARBA" id="ARBA00008144"/>
    </source>
</evidence>
<evidence type="ECO:0000313" key="10">
    <source>
        <dbReference type="Proteomes" id="UP000279259"/>
    </source>
</evidence>